<reference evidence="1" key="1">
    <citation type="submission" date="2018-02" db="EMBL/GenBank/DDBJ databases">
        <title>Rhizophora mucronata_Transcriptome.</title>
        <authorList>
            <person name="Meera S.P."/>
            <person name="Sreeshan A."/>
            <person name="Augustine A."/>
        </authorList>
    </citation>
    <scope>NUCLEOTIDE SEQUENCE</scope>
    <source>
        <tissue evidence="1">Leaf</tissue>
    </source>
</reference>
<evidence type="ECO:0000313" key="1">
    <source>
        <dbReference type="EMBL" id="MBX53917.1"/>
    </source>
</evidence>
<organism evidence="1">
    <name type="scientific">Rhizophora mucronata</name>
    <name type="common">Asiatic mangrove</name>
    <dbReference type="NCBI Taxonomy" id="61149"/>
    <lineage>
        <taxon>Eukaryota</taxon>
        <taxon>Viridiplantae</taxon>
        <taxon>Streptophyta</taxon>
        <taxon>Embryophyta</taxon>
        <taxon>Tracheophyta</taxon>
        <taxon>Spermatophyta</taxon>
        <taxon>Magnoliopsida</taxon>
        <taxon>eudicotyledons</taxon>
        <taxon>Gunneridae</taxon>
        <taxon>Pentapetalae</taxon>
        <taxon>rosids</taxon>
        <taxon>fabids</taxon>
        <taxon>Malpighiales</taxon>
        <taxon>Rhizophoraceae</taxon>
        <taxon>Rhizophora</taxon>
    </lineage>
</organism>
<protein>
    <submittedName>
        <fullName evidence="1">Uncharacterized protein</fullName>
    </submittedName>
</protein>
<dbReference type="AlphaFoldDB" id="A0A2P2PGW0"/>
<accession>A0A2P2PGW0</accession>
<sequence>MELITCKLKKELNIGGKQRNEKQMELQFTSICSNLALLV</sequence>
<proteinExistence type="predicted"/>
<dbReference type="EMBL" id="GGEC01073433">
    <property type="protein sequence ID" value="MBX53917.1"/>
    <property type="molecule type" value="Transcribed_RNA"/>
</dbReference>
<name>A0A2P2PGW0_RHIMU</name>